<feature type="compositionally biased region" description="Basic and acidic residues" evidence="1">
    <location>
        <begin position="25"/>
        <end position="55"/>
    </location>
</feature>
<accession>A0A8S9ICW0</accession>
<dbReference type="EMBL" id="QGKW02001911">
    <property type="protein sequence ID" value="KAF2567671.1"/>
    <property type="molecule type" value="Genomic_DNA"/>
</dbReference>
<comment type="caution">
    <text evidence="2">The sequence shown here is derived from an EMBL/GenBank/DDBJ whole genome shotgun (WGS) entry which is preliminary data.</text>
</comment>
<organism evidence="2 3">
    <name type="scientific">Brassica cretica</name>
    <name type="common">Mustard</name>
    <dbReference type="NCBI Taxonomy" id="69181"/>
    <lineage>
        <taxon>Eukaryota</taxon>
        <taxon>Viridiplantae</taxon>
        <taxon>Streptophyta</taxon>
        <taxon>Embryophyta</taxon>
        <taxon>Tracheophyta</taxon>
        <taxon>Spermatophyta</taxon>
        <taxon>Magnoliopsida</taxon>
        <taxon>eudicotyledons</taxon>
        <taxon>Gunneridae</taxon>
        <taxon>Pentapetalae</taxon>
        <taxon>rosids</taxon>
        <taxon>malvids</taxon>
        <taxon>Brassicales</taxon>
        <taxon>Brassicaceae</taxon>
        <taxon>Brassiceae</taxon>
        <taxon>Brassica</taxon>
    </lineage>
</organism>
<dbReference type="AlphaFoldDB" id="A0A8S9ICW0"/>
<evidence type="ECO:0000256" key="1">
    <source>
        <dbReference type="SAM" id="MobiDB-lite"/>
    </source>
</evidence>
<proteinExistence type="predicted"/>
<evidence type="ECO:0000313" key="3">
    <source>
        <dbReference type="Proteomes" id="UP000712281"/>
    </source>
</evidence>
<protein>
    <submittedName>
        <fullName evidence="2">Uncharacterized protein</fullName>
    </submittedName>
</protein>
<reference evidence="2" key="1">
    <citation type="submission" date="2019-12" db="EMBL/GenBank/DDBJ databases">
        <title>Genome sequencing and annotation of Brassica cretica.</title>
        <authorList>
            <person name="Studholme D.J."/>
            <person name="Sarris P.F."/>
        </authorList>
    </citation>
    <scope>NUCLEOTIDE SEQUENCE</scope>
    <source>
        <strain evidence="2">PFS-001/15</strain>
        <tissue evidence="2">Leaf</tissue>
    </source>
</reference>
<dbReference type="Proteomes" id="UP000712281">
    <property type="component" value="Unassembled WGS sequence"/>
</dbReference>
<sequence>MNTTDSDGIIEATIVVALHRCEQQRAERGADADREPVRGREEERSSDGRNEKSECGEVVDDELVGKASGGDEYGSVTGNEICVRGVVEDCCVRDKYGSPARFKDVIEDVLGFLDNNKVTAPSPSYMNMPFVFF</sequence>
<feature type="region of interest" description="Disordered" evidence="1">
    <location>
        <begin position="25"/>
        <end position="73"/>
    </location>
</feature>
<name>A0A8S9ICW0_BRACR</name>
<gene>
    <name evidence="2" type="ORF">F2Q68_00027444</name>
</gene>
<evidence type="ECO:0000313" key="2">
    <source>
        <dbReference type="EMBL" id="KAF2567671.1"/>
    </source>
</evidence>